<gene>
    <name evidence="1" type="ORF">FCS21_16170</name>
</gene>
<dbReference type="Gene3D" id="3.60.15.10">
    <property type="entry name" value="Ribonuclease Z/Hydroxyacylglutathione hydrolase-like"/>
    <property type="match status" value="1"/>
</dbReference>
<dbReference type="Proteomes" id="UP000307702">
    <property type="component" value="Unassembled WGS sequence"/>
</dbReference>
<accession>A0A8H2JIZ1</accession>
<dbReference type="GO" id="GO:0016787">
    <property type="term" value="F:hydrolase activity"/>
    <property type="evidence" value="ECO:0007669"/>
    <property type="project" value="UniProtKB-KW"/>
</dbReference>
<dbReference type="InterPro" id="IPR036866">
    <property type="entry name" value="RibonucZ/Hydroxyglut_hydro"/>
</dbReference>
<keyword evidence="1" id="KW-0378">Hydrolase</keyword>
<dbReference type="SUPFAM" id="SSF56281">
    <property type="entry name" value="Metallo-hydrolase/oxidoreductase"/>
    <property type="match status" value="1"/>
</dbReference>
<comment type="caution">
    <text evidence="1">The sequence shown here is derived from an EMBL/GenBank/DDBJ whole genome shotgun (WGS) entry which is preliminary data.</text>
</comment>
<protein>
    <submittedName>
        <fullName evidence="1">MBL fold metallo-hydrolase</fullName>
    </submittedName>
</protein>
<organism evidence="1 2">
    <name type="scientific">Colwellia ponticola</name>
    <dbReference type="NCBI Taxonomy" id="2304625"/>
    <lineage>
        <taxon>Bacteria</taxon>
        <taxon>Pseudomonadati</taxon>
        <taxon>Pseudomonadota</taxon>
        <taxon>Gammaproteobacteria</taxon>
        <taxon>Alteromonadales</taxon>
        <taxon>Colwelliaceae</taxon>
        <taxon>Colwellia</taxon>
    </lineage>
</organism>
<evidence type="ECO:0000313" key="1">
    <source>
        <dbReference type="EMBL" id="TMM35802.1"/>
    </source>
</evidence>
<proteinExistence type="predicted"/>
<feature type="non-terminal residue" evidence="1">
    <location>
        <position position="1"/>
    </location>
</feature>
<evidence type="ECO:0000313" key="2">
    <source>
        <dbReference type="Proteomes" id="UP000307702"/>
    </source>
</evidence>
<dbReference type="AlphaFoldDB" id="A0A8H2JIZ1"/>
<dbReference type="EMBL" id="SZVP01000127">
    <property type="protein sequence ID" value="TMM35802.1"/>
    <property type="molecule type" value="Genomic_DNA"/>
</dbReference>
<name>A0A8H2JIZ1_9GAMM</name>
<keyword evidence="2" id="KW-1185">Reference proteome</keyword>
<reference evidence="1 2" key="1">
    <citation type="submission" date="2019-05" db="EMBL/GenBank/DDBJ databases">
        <title>Colwellia ponticola sp. nov., isolated from seawater.</title>
        <authorList>
            <person name="Yoon J.-H."/>
        </authorList>
    </citation>
    <scope>NUCLEOTIDE SEQUENCE [LARGE SCALE GENOMIC DNA]</scope>
    <source>
        <strain evidence="1 2">OISW-25</strain>
    </source>
</reference>
<sequence length="99" mass="10969">IHLWMADTQSAQSHKDWLATLQRIEQLKPRTVIPGHYLGTPSPQAVAFTADYIKAFDVETAKAKDAAALIAAMKKRYPTLADESSLELSAKVAKGEMKW</sequence>